<evidence type="ECO:0000313" key="2">
    <source>
        <dbReference type="Proteomes" id="UP000245207"/>
    </source>
</evidence>
<gene>
    <name evidence="1" type="ORF">CTI12_AA050980</name>
</gene>
<comment type="caution">
    <text evidence="1">The sequence shown here is derived from an EMBL/GenBank/DDBJ whole genome shotgun (WGS) entry which is preliminary data.</text>
</comment>
<keyword evidence="2" id="KW-1185">Reference proteome</keyword>
<proteinExistence type="predicted"/>
<reference evidence="1 2" key="1">
    <citation type="journal article" date="2018" name="Mol. Plant">
        <title>The genome of Artemisia annua provides insight into the evolution of Asteraceae family and artemisinin biosynthesis.</title>
        <authorList>
            <person name="Shen Q."/>
            <person name="Zhang L."/>
            <person name="Liao Z."/>
            <person name="Wang S."/>
            <person name="Yan T."/>
            <person name="Shi P."/>
            <person name="Liu M."/>
            <person name="Fu X."/>
            <person name="Pan Q."/>
            <person name="Wang Y."/>
            <person name="Lv Z."/>
            <person name="Lu X."/>
            <person name="Zhang F."/>
            <person name="Jiang W."/>
            <person name="Ma Y."/>
            <person name="Chen M."/>
            <person name="Hao X."/>
            <person name="Li L."/>
            <person name="Tang Y."/>
            <person name="Lv G."/>
            <person name="Zhou Y."/>
            <person name="Sun X."/>
            <person name="Brodelius P.E."/>
            <person name="Rose J.K.C."/>
            <person name="Tang K."/>
        </authorList>
    </citation>
    <scope>NUCLEOTIDE SEQUENCE [LARGE SCALE GENOMIC DNA]</scope>
    <source>
        <strain evidence="2">cv. Huhao1</strain>
        <tissue evidence="1">Leaf</tissue>
    </source>
</reference>
<dbReference type="PANTHER" id="PTHR48462">
    <property type="entry name" value="PROTEIN, PUTATIVE-RELATED"/>
    <property type="match status" value="1"/>
</dbReference>
<dbReference type="PANTHER" id="PTHR48462:SF1">
    <property type="entry name" value="PROTEIN, PUTATIVE-RELATED"/>
    <property type="match status" value="1"/>
</dbReference>
<evidence type="ECO:0000313" key="1">
    <source>
        <dbReference type="EMBL" id="PWA95367.1"/>
    </source>
</evidence>
<organism evidence="1 2">
    <name type="scientific">Artemisia annua</name>
    <name type="common">Sweet wormwood</name>
    <dbReference type="NCBI Taxonomy" id="35608"/>
    <lineage>
        <taxon>Eukaryota</taxon>
        <taxon>Viridiplantae</taxon>
        <taxon>Streptophyta</taxon>
        <taxon>Embryophyta</taxon>
        <taxon>Tracheophyta</taxon>
        <taxon>Spermatophyta</taxon>
        <taxon>Magnoliopsida</taxon>
        <taxon>eudicotyledons</taxon>
        <taxon>Gunneridae</taxon>
        <taxon>Pentapetalae</taxon>
        <taxon>asterids</taxon>
        <taxon>campanulids</taxon>
        <taxon>Asterales</taxon>
        <taxon>Asteraceae</taxon>
        <taxon>Asteroideae</taxon>
        <taxon>Anthemideae</taxon>
        <taxon>Artemisiinae</taxon>
        <taxon>Artemisia</taxon>
    </lineage>
</organism>
<name>A0A2U1QBK8_ARTAN</name>
<accession>A0A2U1QBK8</accession>
<dbReference type="EMBL" id="PKPP01000247">
    <property type="protein sequence ID" value="PWA95367.1"/>
    <property type="molecule type" value="Genomic_DNA"/>
</dbReference>
<protein>
    <submittedName>
        <fullName evidence="1">Uncharacterized protein</fullName>
    </submittedName>
</protein>
<dbReference type="AlphaFoldDB" id="A0A2U1QBK8"/>
<dbReference type="Proteomes" id="UP000245207">
    <property type="component" value="Unassembled WGS sequence"/>
</dbReference>
<sequence>MEVAEASNCRTQPSFNLLQAAKTGRKKVVFTMGANLVNCHAKRHTVAPFITYRSLCPSCNVHRMDQWGDHAVHCSSEVGVKFRHNLVHNILIDICSKVGIMVRKEAPMGFLSEDGKELRSCKLVLAPRTSRMGAIVNGQKLLRL</sequence>